<gene>
    <name evidence="1" type="ORF">LTR24_010119</name>
</gene>
<protein>
    <recommendedName>
        <fullName evidence="3">F-box domain-containing protein</fullName>
    </recommendedName>
</protein>
<accession>A0ABR0JUW0</accession>
<dbReference type="Proteomes" id="UP001345013">
    <property type="component" value="Unassembled WGS sequence"/>
</dbReference>
<keyword evidence="2" id="KW-1185">Reference proteome</keyword>
<reference evidence="1 2" key="1">
    <citation type="submission" date="2023-08" db="EMBL/GenBank/DDBJ databases">
        <title>Black Yeasts Isolated from many extreme environments.</title>
        <authorList>
            <person name="Coleine C."/>
            <person name="Stajich J.E."/>
            <person name="Selbmann L."/>
        </authorList>
    </citation>
    <scope>NUCLEOTIDE SEQUENCE [LARGE SCALE GENOMIC DNA]</scope>
    <source>
        <strain evidence="1 2">CCFEE 5885</strain>
    </source>
</reference>
<name>A0ABR0JUW0_9EURO</name>
<evidence type="ECO:0000313" key="2">
    <source>
        <dbReference type="Proteomes" id="UP001345013"/>
    </source>
</evidence>
<comment type="caution">
    <text evidence="1">The sequence shown here is derived from an EMBL/GenBank/DDBJ whole genome shotgun (WGS) entry which is preliminary data.</text>
</comment>
<evidence type="ECO:0000313" key="1">
    <source>
        <dbReference type="EMBL" id="KAK5074545.1"/>
    </source>
</evidence>
<sequence length="467" mass="52455">MVALGYGGRWLRTFKQFLAVFSGPMRSACGPEFLAFGIQNLVQNGLHGPQLPACATAPSGVETEDRVEASSTVKRAFVHFFLIMAANINTLPQELQVMILARIPYNLHDYGNIRLTNRVVYTAFNSPVLPTGILEVQYNPLLEVVKGFVANGYRREVGDWPLLRYFWRKVHSCGGRAVRNSSQATEEVQITAIALLDALAFWQSYVANAGWSLRQILQRGILALSRVIRLVLPPDALLLLRYIVDTINTSLRRHHGLNLLLTSLTDTQTAAETEANVYCFKISFENNLLTILANQFERFADLNYAQPRFAAMENNAKRIRSTLEQPNNETEAVRNTRLLQLTLDQAVKNSLVARQNIVEDPTATVDKMGLAIPSALYFSRGTPTPNSVDDFRARMGAHLRSTERVSDRIRDIFEDRTAAMKIVEGIDVRNIAIDITRIFEAVALMTDEDVEEATKEDVEILNLDTWL</sequence>
<dbReference type="EMBL" id="JAVRRG010000277">
    <property type="protein sequence ID" value="KAK5074545.1"/>
    <property type="molecule type" value="Genomic_DNA"/>
</dbReference>
<evidence type="ECO:0008006" key="3">
    <source>
        <dbReference type="Google" id="ProtNLM"/>
    </source>
</evidence>
<proteinExistence type="predicted"/>
<organism evidence="1 2">
    <name type="scientific">Lithohypha guttulata</name>
    <dbReference type="NCBI Taxonomy" id="1690604"/>
    <lineage>
        <taxon>Eukaryota</taxon>
        <taxon>Fungi</taxon>
        <taxon>Dikarya</taxon>
        <taxon>Ascomycota</taxon>
        <taxon>Pezizomycotina</taxon>
        <taxon>Eurotiomycetes</taxon>
        <taxon>Chaetothyriomycetidae</taxon>
        <taxon>Chaetothyriales</taxon>
        <taxon>Trichomeriaceae</taxon>
        <taxon>Lithohypha</taxon>
    </lineage>
</organism>